<name>A0A2J0YSD4_RHIML</name>
<feature type="non-terminal residue" evidence="1">
    <location>
        <position position="1"/>
    </location>
</feature>
<organism evidence="1 2">
    <name type="scientific">Rhizobium meliloti</name>
    <name type="common">Ensifer meliloti</name>
    <name type="synonym">Sinorhizobium meliloti</name>
    <dbReference type="NCBI Taxonomy" id="382"/>
    <lineage>
        <taxon>Bacteria</taxon>
        <taxon>Pseudomonadati</taxon>
        <taxon>Pseudomonadota</taxon>
        <taxon>Alphaproteobacteria</taxon>
        <taxon>Hyphomicrobiales</taxon>
        <taxon>Rhizobiaceae</taxon>
        <taxon>Sinorhizobium/Ensifer group</taxon>
        <taxon>Sinorhizobium</taxon>
    </lineage>
</organism>
<sequence length="124" mass="12126">AYTLLYTLSDTGSQGPDGSLAGIAGIDSNSAAGGSAGFYALATNLLGTGTAANPQFNRALVGTQGVAFSGIFEGLGHTITNLTMAATGSSDLALFEQNTGTIRNIGLVGGSISNGDGRTAPLVG</sequence>
<accession>A0A2J0YSD4</accession>
<feature type="non-terminal residue" evidence="1">
    <location>
        <position position="124"/>
    </location>
</feature>
<evidence type="ECO:0000313" key="2">
    <source>
        <dbReference type="Proteomes" id="UP000231987"/>
    </source>
</evidence>
<dbReference type="AlphaFoldDB" id="A0A2J0YSD4"/>
<dbReference type="RefSeq" id="WP_157813831.1">
    <property type="nucleotide sequence ID" value="NZ_NJGD01000196.1"/>
</dbReference>
<dbReference type="EMBL" id="NJGD01000196">
    <property type="protein sequence ID" value="PJR05730.1"/>
    <property type="molecule type" value="Genomic_DNA"/>
</dbReference>
<evidence type="ECO:0000313" key="1">
    <source>
        <dbReference type="EMBL" id="PJR05730.1"/>
    </source>
</evidence>
<proteinExistence type="predicted"/>
<comment type="caution">
    <text evidence="1">The sequence shown here is derived from an EMBL/GenBank/DDBJ whole genome shotgun (WGS) entry which is preliminary data.</text>
</comment>
<gene>
    <name evidence="1" type="ORF">CEJ86_33900</name>
</gene>
<dbReference type="Proteomes" id="UP000231987">
    <property type="component" value="Unassembled WGS sequence"/>
</dbReference>
<dbReference type="Gene3D" id="2.160.20.110">
    <property type="match status" value="1"/>
</dbReference>
<reference evidence="1 2" key="1">
    <citation type="submission" date="2017-06" db="EMBL/GenBank/DDBJ databases">
        <title>Ensifer strains isolated from leguminous trees and herbs display diverse denitrification phenotypes with some acting as strong N2O sinks.</title>
        <authorList>
            <person name="Woliy K."/>
            <person name="Mania D."/>
            <person name="Bakken L.R."/>
            <person name="Frostegard A."/>
        </authorList>
    </citation>
    <scope>NUCLEOTIDE SEQUENCE [LARGE SCALE GENOMIC DNA]</scope>
    <source>
        <strain evidence="1 2">AC50a</strain>
    </source>
</reference>
<protein>
    <submittedName>
        <fullName evidence="1">Uncharacterized protein</fullName>
    </submittedName>
</protein>